<dbReference type="RefSeq" id="WP_160041086.1">
    <property type="nucleotide sequence ID" value="NZ_BORQ01000002.1"/>
</dbReference>
<evidence type="ECO:0000256" key="4">
    <source>
        <dbReference type="PROSITE-ProRule" id="PRU01248"/>
    </source>
</evidence>
<dbReference type="Proteomes" id="UP000679779">
    <property type="component" value="Unassembled WGS sequence"/>
</dbReference>
<evidence type="ECO:0000259" key="6">
    <source>
        <dbReference type="PROSITE" id="PS51900"/>
    </source>
</evidence>
<dbReference type="InterPro" id="IPR013762">
    <property type="entry name" value="Integrase-like_cat_sf"/>
</dbReference>
<evidence type="ECO:0000313" key="7">
    <source>
        <dbReference type="EMBL" id="GIO30758.1"/>
    </source>
</evidence>
<accession>A0A919XG26</accession>
<sequence>MKQIQRVSLKSNRPWEDLLNEFLMAKQLKGISILTYKDYVRTVNLLFKRFPNAWDSYFSLKESLIAHLSQEGIAPATFNSRLTYLRTFLKWCVENGYLKENPLKGLKKRKEGSRIVAIDIETLKKLLQMPDKNTFVGMRDYTLILLTLDTGIRPSEALSLQPNDINLISGWVRIPASAAKARASRTLNISPVTVKALKTFLKMRPRSWANKVTVFCTEGGNKLNRHVWGDRLERHSHKIGVHIRPYDLRHAFALEFIRNGATAFSLQKTLGHVDISMTKRYVALADEDLKADHRKASPLNKMFKEE</sequence>
<dbReference type="Gene3D" id="1.10.150.130">
    <property type="match status" value="1"/>
</dbReference>
<evidence type="ECO:0000259" key="5">
    <source>
        <dbReference type="PROSITE" id="PS51898"/>
    </source>
</evidence>
<dbReference type="PANTHER" id="PTHR30349:SF41">
    <property type="entry name" value="INTEGRASE_RECOMBINASE PROTEIN MJ0367-RELATED"/>
    <property type="match status" value="1"/>
</dbReference>
<evidence type="ECO:0000256" key="3">
    <source>
        <dbReference type="ARBA" id="ARBA00023172"/>
    </source>
</evidence>
<reference evidence="7" key="1">
    <citation type="submission" date="2021-03" db="EMBL/GenBank/DDBJ databases">
        <title>Antimicrobial resistance genes in bacteria isolated from Japanese honey, and their potential for conferring macrolide and lincosamide resistance in the American foulbrood pathogen Paenibacillus larvae.</title>
        <authorList>
            <person name="Okamoto M."/>
            <person name="Kumagai M."/>
            <person name="Kanamori H."/>
            <person name="Takamatsu D."/>
        </authorList>
    </citation>
    <scope>NUCLEOTIDE SEQUENCE</scope>
    <source>
        <strain evidence="7">J2TS6</strain>
    </source>
</reference>
<dbReference type="InterPro" id="IPR011010">
    <property type="entry name" value="DNA_brk_join_enz"/>
</dbReference>
<dbReference type="GO" id="GO:0003677">
    <property type="term" value="F:DNA binding"/>
    <property type="evidence" value="ECO:0007669"/>
    <property type="project" value="UniProtKB-UniRule"/>
</dbReference>
<dbReference type="InterPro" id="IPR044068">
    <property type="entry name" value="CB"/>
</dbReference>
<keyword evidence="8" id="KW-1185">Reference proteome</keyword>
<dbReference type="AlphaFoldDB" id="A0A919XG26"/>
<keyword evidence="2 4" id="KW-0238">DNA-binding</keyword>
<comment type="similarity">
    <text evidence="1">Belongs to the 'phage' integrase family.</text>
</comment>
<protein>
    <submittedName>
        <fullName evidence="7">Tyrosine recombinase XerD</fullName>
    </submittedName>
</protein>
<organism evidence="7 8">
    <name type="scientific">Paenibacillus albilobatus</name>
    <dbReference type="NCBI Taxonomy" id="2716884"/>
    <lineage>
        <taxon>Bacteria</taxon>
        <taxon>Bacillati</taxon>
        <taxon>Bacillota</taxon>
        <taxon>Bacilli</taxon>
        <taxon>Bacillales</taxon>
        <taxon>Paenibacillaceae</taxon>
        <taxon>Paenibacillus</taxon>
    </lineage>
</organism>
<dbReference type="GO" id="GO:0015074">
    <property type="term" value="P:DNA integration"/>
    <property type="evidence" value="ECO:0007669"/>
    <property type="project" value="InterPro"/>
</dbReference>
<dbReference type="InterPro" id="IPR050090">
    <property type="entry name" value="Tyrosine_recombinase_XerCD"/>
</dbReference>
<feature type="domain" description="Core-binding (CB)" evidence="6">
    <location>
        <begin position="13"/>
        <end position="93"/>
    </location>
</feature>
<evidence type="ECO:0000256" key="2">
    <source>
        <dbReference type="ARBA" id="ARBA00023125"/>
    </source>
</evidence>
<keyword evidence="3" id="KW-0233">DNA recombination</keyword>
<dbReference type="SUPFAM" id="SSF56349">
    <property type="entry name" value="DNA breaking-rejoining enzymes"/>
    <property type="match status" value="1"/>
</dbReference>
<dbReference type="Gene3D" id="1.10.443.10">
    <property type="entry name" value="Intergrase catalytic core"/>
    <property type="match status" value="1"/>
</dbReference>
<evidence type="ECO:0000313" key="8">
    <source>
        <dbReference type="Proteomes" id="UP000679779"/>
    </source>
</evidence>
<dbReference type="Pfam" id="PF00589">
    <property type="entry name" value="Phage_integrase"/>
    <property type="match status" value="1"/>
</dbReference>
<dbReference type="EMBL" id="BORQ01000002">
    <property type="protein sequence ID" value="GIO30758.1"/>
    <property type="molecule type" value="Genomic_DNA"/>
</dbReference>
<dbReference type="PROSITE" id="PS51900">
    <property type="entry name" value="CB"/>
    <property type="match status" value="1"/>
</dbReference>
<comment type="caution">
    <text evidence="7">The sequence shown here is derived from an EMBL/GenBank/DDBJ whole genome shotgun (WGS) entry which is preliminary data.</text>
</comment>
<dbReference type="GO" id="GO:0006310">
    <property type="term" value="P:DNA recombination"/>
    <property type="evidence" value="ECO:0007669"/>
    <property type="project" value="UniProtKB-KW"/>
</dbReference>
<dbReference type="PANTHER" id="PTHR30349">
    <property type="entry name" value="PHAGE INTEGRASE-RELATED"/>
    <property type="match status" value="1"/>
</dbReference>
<name>A0A919XG26_9BACL</name>
<gene>
    <name evidence="7" type="primary">xerD_1</name>
    <name evidence="7" type="ORF">J2TS6_18990</name>
</gene>
<dbReference type="InterPro" id="IPR002104">
    <property type="entry name" value="Integrase_catalytic"/>
</dbReference>
<evidence type="ECO:0000256" key="1">
    <source>
        <dbReference type="ARBA" id="ARBA00008857"/>
    </source>
</evidence>
<proteinExistence type="inferred from homology"/>
<dbReference type="CDD" id="cd00397">
    <property type="entry name" value="DNA_BRE_C"/>
    <property type="match status" value="1"/>
</dbReference>
<dbReference type="InterPro" id="IPR010998">
    <property type="entry name" value="Integrase_recombinase_N"/>
</dbReference>
<feature type="domain" description="Tyr recombinase" evidence="5">
    <location>
        <begin position="113"/>
        <end position="294"/>
    </location>
</feature>
<dbReference type="PROSITE" id="PS51898">
    <property type="entry name" value="TYR_RECOMBINASE"/>
    <property type="match status" value="1"/>
</dbReference>